<feature type="transmembrane region" description="Helical" evidence="11">
    <location>
        <begin position="286"/>
        <end position="309"/>
    </location>
</feature>
<dbReference type="Gene3D" id="2.70.170.10">
    <property type="entry name" value="Neurotransmitter-gated ion-channel ligand-binding domain"/>
    <property type="match status" value="1"/>
</dbReference>
<evidence type="ECO:0000259" key="13">
    <source>
        <dbReference type="Pfam" id="PF02931"/>
    </source>
</evidence>
<feature type="domain" description="Neurotransmitter-gated ion-channel transmembrane" evidence="14">
    <location>
        <begin position="228"/>
        <end position="338"/>
    </location>
</feature>
<evidence type="ECO:0000313" key="15">
    <source>
        <dbReference type="EMBL" id="CAC5391054.1"/>
    </source>
</evidence>
<dbReference type="Gene3D" id="1.20.58.390">
    <property type="entry name" value="Neurotransmitter-gated ion-channel transmembrane domain"/>
    <property type="match status" value="1"/>
</dbReference>
<gene>
    <name evidence="15" type="ORF">MCOR_26095</name>
</gene>
<name>A0A6J8C7B4_MYTCO</name>
<feature type="transmembrane region" description="Helical" evidence="11">
    <location>
        <begin position="366"/>
        <end position="386"/>
    </location>
</feature>
<keyword evidence="16" id="KW-1185">Reference proteome</keyword>
<evidence type="ECO:0000256" key="12">
    <source>
        <dbReference type="SAM" id="SignalP"/>
    </source>
</evidence>
<evidence type="ECO:0000259" key="14">
    <source>
        <dbReference type="Pfam" id="PF02932"/>
    </source>
</evidence>
<dbReference type="PRINTS" id="PR00253">
    <property type="entry name" value="GABAARECEPTR"/>
</dbReference>
<evidence type="ECO:0000256" key="6">
    <source>
        <dbReference type="ARBA" id="ARBA00022729"/>
    </source>
</evidence>
<feature type="transmembrane region" description="Helical" evidence="11">
    <location>
        <begin position="254"/>
        <end position="271"/>
    </location>
</feature>
<dbReference type="InterPro" id="IPR006029">
    <property type="entry name" value="Neurotrans-gated_channel_TM"/>
</dbReference>
<dbReference type="GO" id="GO:0005886">
    <property type="term" value="C:plasma membrane"/>
    <property type="evidence" value="ECO:0007669"/>
    <property type="project" value="UniProtKB-SubCell"/>
</dbReference>
<keyword evidence="4" id="KW-1003">Cell membrane</keyword>
<dbReference type="SUPFAM" id="SSF90112">
    <property type="entry name" value="Neurotransmitter-gated ion-channel transmembrane pore"/>
    <property type="match status" value="1"/>
</dbReference>
<dbReference type="Pfam" id="PF02932">
    <property type="entry name" value="Neur_chan_memb"/>
    <property type="match status" value="1"/>
</dbReference>
<dbReference type="InterPro" id="IPR006202">
    <property type="entry name" value="Neur_chan_lig-bd"/>
</dbReference>
<dbReference type="CDD" id="cd19049">
    <property type="entry name" value="LGIC_TM_anion"/>
    <property type="match status" value="1"/>
</dbReference>
<dbReference type="PANTHER" id="PTHR18945">
    <property type="entry name" value="NEUROTRANSMITTER GATED ION CHANNEL"/>
    <property type="match status" value="1"/>
</dbReference>
<accession>A0A6J8C7B4</accession>
<keyword evidence="5 11" id="KW-0812">Transmembrane</keyword>
<proteinExistence type="predicted"/>
<feature type="signal peptide" evidence="12">
    <location>
        <begin position="1"/>
        <end position="20"/>
    </location>
</feature>
<feature type="domain" description="Neurotransmitter-gated ion-channel ligand-binding" evidence="13">
    <location>
        <begin position="33"/>
        <end position="153"/>
    </location>
</feature>
<dbReference type="InterPro" id="IPR038050">
    <property type="entry name" value="Neuro_actylchol_rec"/>
</dbReference>
<feature type="chain" id="PRO_5026826390" evidence="12">
    <location>
        <begin position="21"/>
        <end position="391"/>
    </location>
</feature>
<keyword evidence="6 12" id="KW-0732">Signal</keyword>
<comment type="subcellular location">
    <subcellularLocation>
        <location evidence="2">Cell membrane</location>
    </subcellularLocation>
    <subcellularLocation>
        <location evidence="1">Membrane</location>
        <topology evidence="1">Multi-pass membrane protein</topology>
    </subcellularLocation>
</comment>
<evidence type="ECO:0000256" key="5">
    <source>
        <dbReference type="ARBA" id="ARBA00022692"/>
    </source>
</evidence>
<keyword evidence="9 11" id="KW-0472">Membrane</keyword>
<sequence length="391" mass="45371">MMVTCIILVVLIACTSPAASLIRDTSDVSKIRKNIMEQIFEKYDPTVPPNFIEEIPVESSIQLYILSIDTINDSSMDFSVSMFIRQRWTDIRLKYNNTIGVSRLELDTKVMKNVWVPDMFITNEKKADIHHVTVPNMLMHIYPNGNILYSMRCDLVDFSDAYTTGNLVYRWHDDPIVYDKYMSLPQFQLDGITTYSCDKVYHGIKHKYTCLKMDIALTRNFGYHLTQIYISSFLIVILSWVSFWINVDATPARISIGILTVLTITTQSSGARESLPKVSYVKAIDIWMAVCLLFVFGALIEFAFVNVLSRVERRRMSSRSKRSNEPNLLSNVKTINRDKMADFILFVKRSLTNREKARIVDKLSRVIFPFVFLTFNIIYWSVYALWEPELR</sequence>
<dbReference type="GO" id="GO:0005230">
    <property type="term" value="F:extracellular ligand-gated monoatomic ion channel activity"/>
    <property type="evidence" value="ECO:0007669"/>
    <property type="project" value="InterPro"/>
</dbReference>
<dbReference type="InterPro" id="IPR006028">
    <property type="entry name" value="GABAA/Glycine_rcpt"/>
</dbReference>
<evidence type="ECO:0000256" key="11">
    <source>
        <dbReference type="SAM" id="Phobius"/>
    </source>
</evidence>
<dbReference type="GO" id="GO:0004888">
    <property type="term" value="F:transmembrane signaling receptor activity"/>
    <property type="evidence" value="ECO:0007669"/>
    <property type="project" value="InterPro"/>
</dbReference>
<evidence type="ECO:0000256" key="8">
    <source>
        <dbReference type="ARBA" id="ARBA00023065"/>
    </source>
</evidence>
<reference evidence="15 16" key="1">
    <citation type="submission" date="2020-06" db="EMBL/GenBank/DDBJ databases">
        <authorList>
            <person name="Li R."/>
            <person name="Bekaert M."/>
        </authorList>
    </citation>
    <scope>NUCLEOTIDE SEQUENCE [LARGE SCALE GENOMIC DNA]</scope>
    <source>
        <strain evidence="16">wild</strain>
    </source>
</reference>
<keyword evidence="3" id="KW-0813">Transport</keyword>
<dbReference type="InterPro" id="IPR036734">
    <property type="entry name" value="Neur_chan_lig-bd_sf"/>
</dbReference>
<evidence type="ECO:0000256" key="10">
    <source>
        <dbReference type="ARBA" id="ARBA00023303"/>
    </source>
</evidence>
<evidence type="ECO:0000256" key="3">
    <source>
        <dbReference type="ARBA" id="ARBA00022448"/>
    </source>
</evidence>
<dbReference type="SUPFAM" id="SSF63712">
    <property type="entry name" value="Nicotinic receptor ligand binding domain-like"/>
    <property type="match status" value="1"/>
</dbReference>
<dbReference type="InterPro" id="IPR006201">
    <property type="entry name" value="Neur_channel"/>
</dbReference>
<organism evidence="15 16">
    <name type="scientific">Mytilus coruscus</name>
    <name type="common">Sea mussel</name>
    <dbReference type="NCBI Taxonomy" id="42192"/>
    <lineage>
        <taxon>Eukaryota</taxon>
        <taxon>Metazoa</taxon>
        <taxon>Spiralia</taxon>
        <taxon>Lophotrochozoa</taxon>
        <taxon>Mollusca</taxon>
        <taxon>Bivalvia</taxon>
        <taxon>Autobranchia</taxon>
        <taxon>Pteriomorphia</taxon>
        <taxon>Mytilida</taxon>
        <taxon>Mytiloidea</taxon>
        <taxon>Mytilidae</taxon>
        <taxon>Mytilinae</taxon>
        <taxon>Mytilus</taxon>
    </lineage>
</organism>
<evidence type="ECO:0000256" key="2">
    <source>
        <dbReference type="ARBA" id="ARBA00004236"/>
    </source>
</evidence>
<dbReference type="Pfam" id="PF02931">
    <property type="entry name" value="Neur_chan_LBD"/>
    <property type="match status" value="1"/>
</dbReference>
<evidence type="ECO:0000256" key="9">
    <source>
        <dbReference type="ARBA" id="ARBA00023136"/>
    </source>
</evidence>
<dbReference type="OrthoDB" id="407674at2759"/>
<dbReference type="Proteomes" id="UP000507470">
    <property type="component" value="Unassembled WGS sequence"/>
</dbReference>
<dbReference type="InterPro" id="IPR036719">
    <property type="entry name" value="Neuro-gated_channel_TM_sf"/>
</dbReference>
<evidence type="ECO:0000256" key="7">
    <source>
        <dbReference type="ARBA" id="ARBA00022989"/>
    </source>
</evidence>
<protein>
    <submittedName>
        <fullName evidence="15">GLRA3</fullName>
    </submittedName>
</protein>
<dbReference type="EMBL" id="CACVKT020004659">
    <property type="protein sequence ID" value="CAC5391054.1"/>
    <property type="molecule type" value="Genomic_DNA"/>
</dbReference>
<keyword evidence="10" id="KW-0407">Ion channel</keyword>
<feature type="transmembrane region" description="Helical" evidence="11">
    <location>
        <begin position="228"/>
        <end position="247"/>
    </location>
</feature>
<evidence type="ECO:0000256" key="4">
    <source>
        <dbReference type="ARBA" id="ARBA00022475"/>
    </source>
</evidence>
<evidence type="ECO:0000313" key="16">
    <source>
        <dbReference type="Proteomes" id="UP000507470"/>
    </source>
</evidence>
<dbReference type="AlphaFoldDB" id="A0A6J8C7B4"/>
<evidence type="ECO:0000256" key="1">
    <source>
        <dbReference type="ARBA" id="ARBA00004141"/>
    </source>
</evidence>
<keyword evidence="8" id="KW-0406">Ion transport</keyword>
<keyword evidence="7 11" id="KW-1133">Transmembrane helix</keyword>